<reference evidence="3" key="1">
    <citation type="submission" date="2018-05" db="EMBL/GenBank/DDBJ databases">
        <title>Draft genome of Mucuna pruriens seed.</title>
        <authorList>
            <person name="Nnadi N.E."/>
            <person name="Vos R."/>
            <person name="Hasami M.H."/>
            <person name="Devisetty U.K."/>
            <person name="Aguiy J.C."/>
        </authorList>
    </citation>
    <scope>NUCLEOTIDE SEQUENCE [LARGE SCALE GENOMIC DNA]</scope>
    <source>
        <strain evidence="3">JCA_2017</strain>
    </source>
</reference>
<dbReference type="OrthoDB" id="1727975at2759"/>
<dbReference type="Pfam" id="PF14223">
    <property type="entry name" value="Retrotran_gag_2"/>
    <property type="match status" value="1"/>
</dbReference>
<dbReference type="Pfam" id="PF22936">
    <property type="entry name" value="Pol_BBD"/>
    <property type="match status" value="1"/>
</dbReference>
<evidence type="ECO:0000313" key="4">
    <source>
        <dbReference type="Proteomes" id="UP000257109"/>
    </source>
</evidence>
<comment type="caution">
    <text evidence="3">The sequence shown here is derived from an EMBL/GenBank/DDBJ whole genome shotgun (WGS) entry which is preliminary data.</text>
</comment>
<feature type="domain" description="Retrovirus-related Pol polyprotein from transposon TNT 1-94-like beta-barrel" evidence="2">
    <location>
        <begin position="197"/>
        <end position="273"/>
    </location>
</feature>
<dbReference type="AlphaFoldDB" id="A0A371EKJ1"/>
<accession>A0A371EKJ1</accession>
<feature type="non-terminal residue" evidence="3">
    <location>
        <position position="1"/>
    </location>
</feature>
<evidence type="ECO:0000259" key="2">
    <source>
        <dbReference type="Pfam" id="PF22936"/>
    </source>
</evidence>
<feature type="region of interest" description="Disordered" evidence="1">
    <location>
        <begin position="104"/>
        <end position="140"/>
    </location>
</feature>
<feature type="non-terminal residue" evidence="3">
    <location>
        <position position="275"/>
    </location>
</feature>
<evidence type="ECO:0000256" key="1">
    <source>
        <dbReference type="SAM" id="MobiDB-lite"/>
    </source>
</evidence>
<proteinExistence type="predicted"/>
<dbReference type="InterPro" id="IPR054722">
    <property type="entry name" value="PolX-like_BBD"/>
</dbReference>
<gene>
    <name evidence="3" type="ORF">CR513_54648</name>
</gene>
<organism evidence="3 4">
    <name type="scientific">Mucuna pruriens</name>
    <name type="common">Velvet bean</name>
    <name type="synonym">Dolichos pruriens</name>
    <dbReference type="NCBI Taxonomy" id="157652"/>
    <lineage>
        <taxon>Eukaryota</taxon>
        <taxon>Viridiplantae</taxon>
        <taxon>Streptophyta</taxon>
        <taxon>Embryophyta</taxon>
        <taxon>Tracheophyta</taxon>
        <taxon>Spermatophyta</taxon>
        <taxon>Magnoliopsida</taxon>
        <taxon>eudicotyledons</taxon>
        <taxon>Gunneridae</taxon>
        <taxon>Pentapetalae</taxon>
        <taxon>rosids</taxon>
        <taxon>fabids</taxon>
        <taxon>Fabales</taxon>
        <taxon>Fabaceae</taxon>
        <taxon>Papilionoideae</taxon>
        <taxon>50 kb inversion clade</taxon>
        <taxon>NPAAA clade</taxon>
        <taxon>indigoferoid/millettioid clade</taxon>
        <taxon>Phaseoleae</taxon>
        <taxon>Mucuna</taxon>
    </lineage>
</organism>
<dbReference type="Proteomes" id="UP000257109">
    <property type="component" value="Unassembled WGS sequence"/>
</dbReference>
<protein>
    <recommendedName>
        <fullName evidence="2">Retrovirus-related Pol polyprotein from transposon TNT 1-94-like beta-barrel domain-containing protein</fullName>
    </recommendedName>
</protein>
<feature type="compositionally biased region" description="Basic residues" evidence="1">
    <location>
        <begin position="125"/>
        <end position="140"/>
    </location>
</feature>
<dbReference type="PANTHER" id="PTHR47592">
    <property type="entry name" value="PBF68 PROTEIN"/>
    <property type="match status" value="1"/>
</dbReference>
<keyword evidence="4" id="KW-1185">Reference proteome</keyword>
<dbReference type="EMBL" id="QJKJ01013380">
    <property type="protein sequence ID" value="RDX66570.1"/>
    <property type="molecule type" value="Genomic_DNA"/>
</dbReference>
<evidence type="ECO:0000313" key="3">
    <source>
        <dbReference type="EMBL" id="RDX66570.1"/>
    </source>
</evidence>
<name>A0A371EKJ1_MUCPR</name>
<dbReference type="PANTHER" id="PTHR47592:SF31">
    <property type="entry name" value="ZINC FINGER, CCHC-TYPE-RELATED"/>
    <property type="match status" value="1"/>
</dbReference>
<sequence length="275" mass="30985">MVSLNDTNYHLWKGKISQNLCLMKNETLSINSSRKALHCQITFQGIIDQMLGMGIKFEDEILGLLLLNSLPESWETFKVSITNSAPNGVVSLQMVKGSILNEEMRRKAQGSSSQSEVLVTENRGRSQKKRREKSRSKSKSRYKNVECHYYHISGHIQKHCFLWKKENKGKNGKSKEKDDDRVTTATGDDLVSDESMWIIDSGATLHVTPRKEFFTSYTVGDFGVLKMGNDGVTKVIGVGDVCLQTNTGMQLWLRGVKHAPDVRFNLISVHMLDDG</sequence>